<dbReference type="EMBL" id="JAPQKT010000007">
    <property type="protein sequence ID" value="KAJ5224244.1"/>
    <property type="molecule type" value="Genomic_DNA"/>
</dbReference>
<reference evidence="2" key="1">
    <citation type="submission" date="2022-11" db="EMBL/GenBank/DDBJ databases">
        <authorList>
            <person name="Petersen C."/>
        </authorList>
    </citation>
    <scope>NUCLEOTIDE SEQUENCE</scope>
    <source>
        <strain evidence="2">IBT 23319</strain>
    </source>
</reference>
<evidence type="ECO:0000256" key="1">
    <source>
        <dbReference type="SAM" id="MobiDB-lite"/>
    </source>
</evidence>
<dbReference type="Proteomes" id="UP001147733">
    <property type="component" value="Unassembled WGS sequence"/>
</dbReference>
<protein>
    <submittedName>
        <fullName evidence="2">Uncharacterized protein</fullName>
    </submittedName>
</protein>
<organism evidence="2 3">
    <name type="scientific">Penicillium citrinum</name>
    <dbReference type="NCBI Taxonomy" id="5077"/>
    <lineage>
        <taxon>Eukaryota</taxon>
        <taxon>Fungi</taxon>
        <taxon>Dikarya</taxon>
        <taxon>Ascomycota</taxon>
        <taxon>Pezizomycotina</taxon>
        <taxon>Eurotiomycetes</taxon>
        <taxon>Eurotiomycetidae</taxon>
        <taxon>Eurotiales</taxon>
        <taxon>Aspergillaceae</taxon>
        <taxon>Penicillium</taxon>
    </lineage>
</organism>
<dbReference type="GeneID" id="81385832"/>
<sequence>MENSDVYGVLPEYTMKDARCQIQKEKKRVKKPSENGVNGWIQCRRVRHQRQTIKHTSDSIIQPLHAR</sequence>
<proteinExistence type="predicted"/>
<evidence type="ECO:0000313" key="3">
    <source>
        <dbReference type="Proteomes" id="UP001147733"/>
    </source>
</evidence>
<reference evidence="2" key="2">
    <citation type="journal article" date="2023" name="IMA Fungus">
        <title>Comparative genomic study of the Penicillium genus elucidates a diverse pangenome and 15 lateral gene transfer events.</title>
        <authorList>
            <person name="Petersen C."/>
            <person name="Sorensen T."/>
            <person name="Nielsen M.R."/>
            <person name="Sondergaard T.E."/>
            <person name="Sorensen J.L."/>
            <person name="Fitzpatrick D.A."/>
            <person name="Frisvad J.C."/>
            <person name="Nielsen K.L."/>
        </authorList>
    </citation>
    <scope>NUCLEOTIDE SEQUENCE</scope>
    <source>
        <strain evidence="2">IBT 23319</strain>
    </source>
</reference>
<comment type="caution">
    <text evidence="2">The sequence shown here is derived from an EMBL/GenBank/DDBJ whole genome shotgun (WGS) entry which is preliminary data.</text>
</comment>
<accession>A0A9W9NTB1</accession>
<dbReference type="AlphaFoldDB" id="A0A9W9NTB1"/>
<feature type="region of interest" description="Disordered" evidence="1">
    <location>
        <begin position="48"/>
        <end position="67"/>
    </location>
</feature>
<name>A0A9W9NTB1_PENCI</name>
<dbReference type="RefSeq" id="XP_056498216.1">
    <property type="nucleotide sequence ID" value="XM_056646665.1"/>
</dbReference>
<keyword evidence="3" id="KW-1185">Reference proteome</keyword>
<gene>
    <name evidence="2" type="ORF">N7469_007747</name>
</gene>
<evidence type="ECO:0000313" key="2">
    <source>
        <dbReference type="EMBL" id="KAJ5224244.1"/>
    </source>
</evidence>